<reference evidence="3" key="1">
    <citation type="submission" date="2014-06" db="EMBL/GenBank/DDBJ databases">
        <authorList>
            <person name="Ju J."/>
            <person name="Zhang J."/>
        </authorList>
    </citation>
    <scope>NUCLEOTIDE SEQUENCE</scope>
    <source>
        <strain evidence="3">SscI8</strain>
    </source>
</reference>
<dbReference type="Gene3D" id="1.10.1410.10">
    <property type="match status" value="1"/>
</dbReference>
<dbReference type="InterPro" id="IPR054708">
    <property type="entry name" value="MTPAP-like_central"/>
</dbReference>
<feature type="region of interest" description="Disordered" evidence="1">
    <location>
        <begin position="74"/>
        <end position="104"/>
    </location>
</feature>
<feature type="region of interest" description="Disordered" evidence="1">
    <location>
        <begin position="899"/>
        <end position="933"/>
    </location>
</feature>
<feature type="compositionally biased region" description="Polar residues" evidence="1">
    <location>
        <begin position="918"/>
        <end position="927"/>
    </location>
</feature>
<dbReference type="EMBL" id="LK056676">
    <property type="protein sequence ID" value="CDU24448.1"/>
    <property type="molecule type" value="Genomic_DNA"/>
</dbReference>
<feature type="region of interest" description="Disordered" evidence="1">
    <location>
        <begin position="211"/>
        <end position="235"/>
    </location>
</feature>
<gene>
    <name evidence="3" type="ORF">SPSC_03949</name>
</gene>
<evidence type="ECO:0000256" key="1">
    <source>
        <dbReference type="SAM" id="MobiDB-lite"/>
    </source>
</evidence>
<dbReference type="Pfam" id="PF22600">
    <property type="entry name" value="MTPAP-like_central"/>
    <property type="match status" value="1"/>
</dbReference>
<feature type="domain" description="Poly(A) RNA polymerase mitochondrial-like central palm" evidence="2">
    <location>
        <begin position="300"/>
        <end position="455"/>
    </location>
</feature>
<dbReference type="PANTHER" id="PTHR12271:SF40">
    <property type="entry name" value="POLY(A) RNA POLYMERASE GLD2"/>
    <property type="match status" value="1"/>
</dbReference>
<organism evidence="3">
    <name type="scientific">Sporisorium scitamineum</name>
    <dbReference type="NCBI Taxonomy" id="49012"/>
    <lineage>
        <taxon>Eukaryota</taxon>
        <taxon>Fungi</taxon>
        <taxon>Dikarya</taxon>
        <taxon>Basidiomycota</taxon>
        <taxon>Ustilaginomycotina</taxon>
        <taxon>Ustilaginomycetes</taxon>
        <taxon>Ustilaginales</taxon>
        <taxon>Ustilaginaceae</taxon>
        <taxon>Sporisorium</taxon>
    </lineage>
</organism>
<dbReference type="AlphaFoldDB" id="A0A127ZEA2"/>
<dbReference type="SUPFAM" id="SSF81301">
    <property type="entry name" value="Nucleotidyltransferase"/>
    <property type="match status" value="1"/>
</dbReference>
<evidence type="ECO:0000313" key="3">
    <source>
        <dbReference type="EMBL" id="CDU24448.1"/>
    </source>
</evidence>
<feature type="compositionally biased region" description="Polar residues" evidence="1">
    <location>
        <begin position="95"/>
        <end position="104"/>
    </location>
</feature>
<evidence type="ECO:0000259" key="2">
    <source>
        <dbReference type="Pfam" id="PF22600"/>
    </source>
</evidence>
<dbReference type="Gene3D" id="3.30.460.10">
    <property type="entry name" value="Beta Polymerase, domain 2"/>
    <property type="match status" value="1"/>
</dbReference>
<dbReference type="PANTHER" id="PTHR12271">
    <property type="entry name" value="POLY A POLYMERASE CID PAP -RELATED"/>
    <property type="match status" value="1"/>
</dbReference>
<feature type="compositionally biased region" description="Polar residues" evidence="1">
    <location>
        <begin position="899"/>
        <end position="910"/>
    </location>
</feature>
<dbReference type="CDD" id="cd22249">
    <property type="entry name" value="UDM1_RNF168_RNF169-like"/>
    <property type="match status" value="1"/>
</dbReference>
<name>A0A127ZEA2_9BASI</name>
<feature type="compositionally biased region" description="Low complexity" evidence="1">
    <location>
        <begin position="848"/>
        <end position="862"/>
    </location>
</feature>
<protein>
    <recommendedName>
        <fullName evidence="2">Poly(A) RNA polymerase mitochondrial-like central palm domain-containing protein</fullName>
    </recommendedName>
</protein>
<feature type="region of interest" description="Disordered" evidence="1">
    <location>
        <begin position="845"/>
        <end position="870"/>
    </location>
</feature>
<dbReference type="GO" id="GO:0031123">
    <property type="term" value="P:RNA 3'-end processing"/>
    <property type="evidence" value="ECO:0007669"/>
    <property type="project" value="TreeGrafter"/>
</dbReference>
<dbReference type="CDD" id="cd05402">
    <property type="entry name" value="NT_PAP_TUTase"/>
    <property type="match status" value="1"/>
</dbReference>
<proteinExistence type="predicted"/>
<dbReference type="SUPFAM" id="SSF81631">
    <property type="entry name" value="PAP/OAS1 substrate-binding domain"/>
    <property type="match status" value="1"/>
</dbReference>
<dbReference type="GO" id="GO:0010605">
    <property type="term" value="P:negative regulation of macromolecule metabolic process"/>
    <property type="evidence" value="ECO:0007669"/>
    <property type="project" value="UniProtKB-ARBA"/>
</dbReference>
<dbReference type="OrthoDB" id="2274644at2759"/>
<dbReference type="InterPro" id="IPR043519">
    <property type="entry name" value="NT_sf"/>
</dbReference>
<dbReference type="GO" id="GO:0016779">
    <property type="term" value="F:nucleotidyltransferase activity"/>
    <property type="evidence" value="ECO:0007669"/>
    <property type="project" value="UniProtKB-ARBA"/>
</dbReference>
<sequence length="949" mass="104859">MTPSTHRAPETPFVDTSFDEMNFGYSQATPSPSSAKAQTIDFSASPAFFGGLQGPSSPMHGNAAKAHLPYNHEYHAGPSSPSPAISGLDPISKLGFTSNRTSPQNQFGHNGFVHSHSPPQPFFPNHHHMPPQHFQYPHLMVKTPTPGYAPFQHEPPHNAYTVQQRTADAARRTAEVERRNRLREEEKARRTLAIKKQVDDGIAALKLEKDHAAHRTAEVERRNKQREEEKEKRRLAIQKQVEDGIKAIQKEKERERACVEADRAACRKWLSDLSPASASSSSTSTEQSADTVDLYAAVGRQLRGFWEESRPAASSQAYRNEVISDVQQAIDRKWPGHGLQVAAFGSSVTGLITESSDLDLVLLDPTRPYGVGTPQELRSAPNGFVRHSSGMPEWYSTNQVGNAIRNSNQFRNIVPISSASVPIVKMIHRKYDIPADININERFGLFNSQLIQAYADLQPQVVRPLIFFLKHWFSRRDLNDPAGKRGSMTFSSYTIALMALQVLQIQGVLPNLQNPNLLNTLNIRPNFLYARFKRVRRTRNGRPPPVEDETPAQKYNVTFATGNADMEPYKTRARELGADDAPTNAVTSTRPFSTDRLLGRMLVAFVRFYTQLDRRTQVVSVLNGSPLRRSEGSHSKHILFDSASEDDNTPGEPLATASRDVVTRVALPEEHKDLWAGEELVVQDPFIVNRNTSRNIKAGSIDKWQTTMESAFTLLGLHKRADAGEATKVRLEDAPLILDLCVPSSLRAEAKGNQSATGDGVKVANGEALEPWRLQEELAAQERELAKQAAQKLCREKKKQARSSKHSEARRLQEGAAMVEDMIDGFEAGRPFAFTSARNREVWRLRTDNNNNSNDTSKSISNGSGTGDSNAKGFSSVPFTFSVSKSPALAVASIPFKTANANSDGIQQPPTGEAARSPTASTKTDGSSESEDIDLVALRLEQSTLDASP</sequence>
<accession>A0A127ZEA2</accession>